<dbReference type="GO" id="GO:0006508">
    <property type="term" value="P:proteolysis"/>
    <property type="evidence" value="ECO:0007669"/>
    <property type="project" value="UniProtKB-KW"/>
</dbReference>
<accession>A0A5J4PNQ7</accession>
<sequence length="80" mass="9098">TIQDELGGAGQEQEVQEMREKAEKMKWNAEINATFLKELNKLGRTHSQSPDYSVQLNYLQTILCVSVPLCSIPFSTFHNL</sequence>
<name>A0A5J4PNQ7_9ZZZZ</name>
<keyword evidence="1" id="KW-0378">Hydrolase</keyword>
<feature type="non-terminal residue" evidence="1">
    <location>
        <position position="1"/>
    </location>
</feature>
<gene>
    <name evidence="1" type="ORF">EZS27_037590</name>
</gene>
<dbReference type="Gene3D" id="1.20.5.5270">
    <property type="match status" value="1"/>
</dbReference>
<dbReference type="EC" id="3.4.21.53" evidence="1"/>
<organism evidence="1">
    <name type="scientific">termite gut metagenome</name>
    <dbReference type="NCBI Taxonomy" id="433724"/>
    <lineage>
        <taxon>unclassified sequences</taxon>
        <taxon>metagenomes</taxon>
        <taxon>organismal metagenomes</taxon>
    </lineage>
</organism>
<comment type="caution">
    <text evidence="1">The sequence shown here is derived from an EMBL/GenBank/DDBJ whole genome shotgun (WGS) entry which is preliminary data.</text>
</comment>
<reference evidence="1" key="1">
    <citation type="submission" date="2019-03" db="EMBL/GenBank/DDBJ databases">
        <title>Single cell metagenomics reveals metabolic interactions within the superorganism composed of flagellate Streblomastix strix and complex community of Bacteroidetes bacteria on its surface.</title>
        <authorList>
            <person name="Treitli S.C."/>
            <person name="Kolisko M."/>
            <person name="Husnik F."/>
            <person name="Keeling P."/>
            <person name="Hampl V."/>
        </authorList>
    </citation>
    <scope>NUCLEOTIDE SEQUENCE</scope>
    <source>
        <strain evidence="1">STM</strain>
    </source>
</reference>
<keyword evidence="1" id="KW-0645">Protease</keyword>
<dbReference type="EMBL" id="SNRY01007032">
    <property type="protein sequence ID" value="KAA6311246.1"/>
    <property type="molecule type" value="Genomic_DNA"/>
</dbReference>
<evidence type="ECO:0000313" key="1">
    <source>
        <dbReference type="EMBL" id="KAA6311246.1"/>
    </source>
</evidence>
<dbReference type="AlphaFoldDB" id="A0A5J4PNQ7"/>
<dbReference type="GO" id="GO:0004252">
    <property type="term" value="F:serine-type endopeptidase activity"/>
    <property type="evidence" value="ECO:0007669"/>
    <property type="project" value="UniProtKB-EC"/>
</dbReference>
<proteinExistence type="predicted"/>
<protein>
    <submittedName>
        <fullName evidence="1">Lon protease</fullName>
        <ecNumber evidence="1">3.4.21.53</ecNumber>
    </submittedName>
</protein>